<dbReference type="GO" id="GO:0044780">
    <property type="term" value="P:bacterial-type flagellum assembly"/>
    <property type="evidence" value="ECO:0007669"/>
    <property type="project" value="InterPro"/>
</dbReference>
<dbReference type="PRINTS" id="PR00950">
    <property type="entry name" value="TYPE3IMSPROT"/>
</dbReference>
<keyword evidence="5 13" id="KW-1003">Cell membrane</keyword>
<dbReference type="InterPro" id="IPR029025">
    <property type="entry name" value="T3SS_substrate_exporter_C"/>
</dbReference>
<comment type="caution">
    <text evidence="15">The sequence shown here is derived from an EMBL/GenBank/DDBJ whole genome shotgun (WGS) entry which is preliminary data.</text>
</comment>
<evidence type="ECO:0000256" key="1">
    <source>
        <dbReference type="ARBA" id="ARBA00004651"/>
    </source>
</evidence>
<evidence type="ECO:0000256" key="14">
    <source>
        <dbReference type="SAM" id="MobiDB-lite"/>
    </source>
</evidence>
<evidence type="ECO:0000256" key="6">
    <source>
        <dbReference type="ARBA" id="ARBA00022692"/>
    </source>
</evidence>
<dbReference type="EMBL" id="JAPNOA010000029">
    <property type="protein sequence ID" value="MCY0966029.1"/>
    <property type="molecule type" value="Genomic_DNA"/>
</dbReference>
<dbReference type="FunFam" id="3.40.1690.10:FF:000001">
    <property type="entry name" value="Flagellar biosynthetic protein FlhB"/>
    <property type="match status" value="1"/>
</dbReference>
<evidence type="ECO:0000313" key="15">
    <source>
        <dbReference type="EMBL" id="MCY0966029.1"/>
    </source>
</evidence>
<keyword evidence="16" id="KW-1185">Reference proteome</keyword>
<dbReference type="InterPro" id="IPR006136">
    <property type="entry name" value="FlhB"/>
</dbReference>
<keyword evidence="15" id="KW-0966">Cell projection</keyword>
<evidence type="ECO:0000256" key="11">
    <source>
        <dbReference type="ARBA" id="ARBA00023225"/>
    </source>
</evidence>
<comment type="function">
    <text evidence="12 13">Required for formation of the rod structure in the basal body of the flagellar apparatus. Together with FliI and FliH, may constitute the export apparatus of flagellin.</text>
</comment>
<keyword evidence="15" id="KW-0282">Flagellum</keyword>
<dbReference type="RefSeq" id="WP_283174233.1">
    <property type="nucleotide sequence ID" value="NZ_JAPNOA010000029.1"/>
</dbReference>
<dbReference type="NCBIfam" id="TIGR00328">
    <property type="entry name" value="flhB"/>
    <property type="match status" value="1"/>
</dbReference>
<keyword evidence="15" id="KW-0969">Cilium</keyword>
<feature type="compositionally biased region" description="Basic and acidic residues" evidence="14">
    <location>
        <begin position="7"/>
        <end position="30"/>
    </location>
</feature>
<evidence type="ECO:0000256" key="9">
    <source>
        <dbReference type="ARBA" id="ARBA00022989"/>
    </source>
</evidence>
<dbReference type="Gene3D" id="3.40.1690.10">
    <property type="entry name" value="secretion proteins EscU"/>
    <property type="match status" value="1"/>
</dbReference>
<evidence type="ECO:0000256" key="12">
    <source>
        <dbReference type="ARBA" id="ARBA00025078"/>
    </source>
</evidence>
<keyword evidence="7 13" id="KW-1005">Bacterial flagellum biogenesis</keyword>
<dbReference type="GO" id="GO:0009306">
    <property type="term" value="P:protein secretion"/>
    <property type="evidence" value="ECO:0007669"/>
    <property type="project" value="InterPro"/>
</dbReference>
<reference evidence="15" key="1">
    <citation type="submission" date="2022-11" db="EMBL/GenBank/DDBJ databases">
        <title>Parathalassolutuus dongxingensis gen. nov., sp. nov., a novel member of family Oceanospirillaceae isolated from a coastal shrimp pond in Guangxi, China.</title>
        <authorList>
            <person name="Chen H."/>
        </authorList>
    </citation>
    <scope>NUCLEOTIDE SEQUENCE</scope>
    <source>
        <strain evidence="15">G-43</strain>
    </source>
</reference>
<keyword evidence="8 13" id="KW-0653">Protein transport</keyword>
<evidence type="ECO:0000256" key="10">
    <source>
        <dbReference type="ARBA" id="ARBA00023136"/>
    </source>
</evidence>
<organism evidence="15 16">
    <name type="scientific">Parathalassolituus penaei</name>
    <dbReference type="NCBI Taxonomy" id="2997323"/>
    <lineage>
        <taxon>Bacteria</taxon>
        <taxon>Pseudomonadati</taxon>
        <taxon>Pseudomonadota</taxon>
        <taxon>Gammaproteobacteria</taxon>
        <taxon>Oceanospirillales</taxon>
        <taxon>Oceanospirillaceae</taxon>
        <taxon>Parathalassolituus</taxon>
    </lineage>
</organism>
<dbReference type="SUPFAM" id="SSF160544">
    <property type="entry name" value="EscU C-terminal domain-like"/>
    <property type="match status" value="1"/>
</dbReference>
<feature type="transmembrane region" description="Helical" evidence="13">
    <location>
        <begin position="151"/>
        <end position="170"/>
    </location>
</feature>
<name>A0A9X3EEE1_9GAMM</name>
<dbReference type="PANTHER" id="PTHR30531:SF12">
    <property type="entry name" value="FLAGELLAR BIOSYNTHETIC PROTEIN FLHB"/>
    <property type="match status" value="1"/>
</dbReference>
<gene>
    <name evidence="13 15" type="primary">flhB</name>
    <name evidence="15" type="ORF">OUO13_12595</name>
</gene>
<keyword evidence="6 13" id="KW-0812">Transmembrane</keyword>
<dbReference type="Proteomes" id="UP001150830">
    <property type="component" value="Unassembled WGS sequence"/>
</dbReference>
<dbReference type="GO" id="GO:0005886">
    <property type="term" value="C:plasma membrane"/>
    <property type="evidence" value="ECO:0007669"/>
    <property type="project" value="UniProtKB-SubCell"/>
</dbReference>
<accession>A0A9X3EEE1</accession>
<dbReference type="AlphaFoldDB" id="A0A9X3EEE1"/>
<feature type="transmembrane region" description="Helical" evidence="13">
    <location>
        <begin position="34"/>
        <end position="54"/>
    </location>
</feature>
<evidence type="ECO:0000256" key="5">
    <source>
        <dbReference type="ARBA" id="ARBA00022475"/>
    </source>
</evidence>
<comment type="similarity">
    <text evidence="2 13">Belongs to the type III secretion exporter family.</text>
</comment>
<evidence type="ECO:0000313" key="16">
    <source>
        <dbReference type="Proteomes" id="UP001150830"/>
    </source>
</evidence>
<dbReference type="InterPro" id="IPR006135">
    <property type="entry name" value="T3SS_substrate_exporter"/>
</dbReference>
<feature type="transmembrane region" description="Helical" evidence="13">
    <location>
        <begin position="94"/>
        <end position="118"/>
    </location>
</feature>
<feature type="region of interest" description="Disordered" evidence="14">
    <location>
        <begin position="1"/>
        <end position="30"/>
    </location>
</feature>
<evidence type="ECO:0000256" key="4">
    <source>
        <dbReference type="ARBA" id="ARBA00022448"/>
    </source>
</evidence>
<evidence type="ECO:0000256" key="7">
    <source>
        <dbReference type="ARBA" id="ARBA00022795"/>
    </source>
</evidence>
<keyword evidence="10 13" id="KW-0472">Membrane</keyword>
<proteinExistence type="inferred from homology"/>
<comment type="subcellular location">
    <subcellularLocation>
        <location evidence="1">Cell membrane</location>
        <topology evidence="1">Multi-pass membrane protein</topology>
    </subcellularLocation>
</comment>
<evidence type="ECO:0000256" key="2">
    <source>
        <dbReference type="ARBA" id="ARBA00010690"/>
    </source>
</evidence>
<dbReference type="Gene3D" id="6.10.250.2080">
    <property type="match status" value="1"/>
</dbReference>
<feature type="compositionally biased region" description="Basic and acidic residues" evidence="14">
    <location>
        <begin position="364"/>
        <end position="384"/>
    </location>
</feature>
<protein>
    <recommendedName>
        <fullName evidence="3 13">Flagellar biosynthetic protein FlhB</fullName>
    </recommendedName>
</protein>
<evidence type="ECO:0000256" key="8">
    <source>
        <dbReference type="ARBA" id="ARBA00022927"/>
    </source>
</evidence>
<dbReference type="Pfam" id="PF01312">
    <property type="entry name" value="Bac_export_2"/>
    <property type="match status" value="1"/>
</dbReference>
<evidence type="ECO:0000256" key="3">
    <source>
        <dbReference type="ARBA" id="ARBA00021622"/>
    </source>
</evidence>
<dbReference type="PANTHER" id="PTHR30531">
    <property type="entry name" value="FLAGELLAR BIOSYNTHETIC PROTEIN FLHB"/>
    <property type="match status" value="1"/>
</dbReference>
<feature type="transmembrane region" description="Helical" evidence="13">
    <location>
        <begin position="190"/>
        <end position="212"/>
    </location>
</feature>
<keyword evidence="9 13" id="KW-1133">Transmembrane helix</keyword>
<evidence type="ECO:0000256" key="13">
    <source>
        <dbReference type="RuleBase" id="RU364091"/>
    </source>
</evidence>
<feature type="region of interest" description="Disordered" evidence="14">
    <location>
        <begin position="358"/>
        <end position="384"/>
    </location>
</feature>
<keyword evidence="11 13" id="KW-1006">Bacterial flagellum protein export</keyword>
<sequence>MAEEDSGQEKTEEPTSRRLEKAREEGQVPRSKELNTTAVLALGAAGLYALGPFMSERIVDVGKYGFEFDRETAFDPRLMAIHLLTSVQEAGIGLAPWLALMLVAALIGPIGVGGWLFSTKAIEPKLSRMDPLAGLKRMFSANSVVELVKSWAKVLVVGFSSWLVLVYFFPGALSLLRMPVEGAMRGAVDILIMAFLLICLSTALIAMVDVPWQIHSHMKKLRMSMQDIKDEYKETEGKPEVKGRIRQLQREAAQRRMMADVPTADVVITNPTHFSVALKYQSESMRAPVVVAKGADEVAFRIREMAKEHNVPRMQAPPLARALYTHAKVGDEIPEGLYVAVAQVLAYIYQMDMFAKGKGPRPARKPDMPIPRDLRVDPEPDKPV</sequence>
<keyword evidence="4 13" id="KW-0813">Transport</keyword>